<keyword evidence="2 5" id="KW-0479">Metal-binding</keyword>
<dbReference type="SUPFAM" id="SSF50129">
    <property type="entry name" value="GroES-like"/>
    <property type="match status" value="1"/>
</dbReference>
<evidence type="ECO:0000313" key="7">
    <source>
        <dbReference type="EMBL" id="QBM85731.1"/>
    </source>
</evidence>
<dbReference type="InterPro" id="IPR036291">
    <property type="entry name" value="NAD(P)-bd_dom_sf"/>
</dbReference>
<dbReference type="Pfam" id="PF00107">
    <property type="entry name" value="ADH_zinc_N"/>
    <property type="match status" value="1"/>
</dbReference>
<dbReference type="InterPro" id="IPR047109">
    <property type="entry name" value="CAD-like"/>
</dbReference>
<keyword evidence="4" id="KW-0560">Oxidoreductase</keyword>
<evidence type="ECO:0000256" key="2">
    <source>
        <dbReference type="ARBA" id="ARBA00022723"/>
    </source>
</evidence>
<dbReference type="InterPro" id="IPR029752">
    <property type="entry name" value="D-isomer_DH_CS1"/>
</dbReference>
<evidence type="ECO:0000259" key="6">
    <source>
        <dbReference type="SMART" id="SM00829"/>
    </source>
</evidence>
<dbReference type="SUPFAM" id="SSF51735">
    <property type="entry name" value="NAD(P)-binding Rossmann-fold domains"/>
    <property type="match status" value="1"/>
</dbReference>
<dbReference type="GO" id="GO:0016616">
    <property type="term" value="F:oxidoreductase activity, acting on the CH-OH group of donors, NAD or NADP as acceptor"/>
    <property type="evidence" value="ECO:0007669"/>
    <property type="project" value="InterPro"/>
</dbReference>
<keyword evidence="3 5" id="KW-0862">Zinc</keyword>
<dbReference type="PROSITE" id="PS00059">
    <property type="entry name" value="ADH_ZINC"/>
    <property type="match status" value="1"/>
</dbReference>
<name>A0A4P6XJ85_9ASCO</name>
<dbReference type="Pfam" id="PF08240">
    <property type="entry name" value="ADH_N"/>
    <property type="match status" value="1"/>
</dbReference>
<accession>A0A4P6XJ85</accession>
<dbReference type="GO" id="GO:0008270">
    <property type="term" value="F:zinc ion binding"/>
    <property type="evidence" value="ECO:0007669"/>
    <property type="project" value="InterPro"/>
</dbReference>
<protein>
    <submittedName>
        <fullName evidence="7">Alcohol dehydrogenase NADP</fullName>
    </submittedName>
</protein>
<gene>
    <name evidence="7" type="primary">MPUL0A03560</name>
    <name evidence="7" type="ORF">METSCH_A03560</name>
</gene>
<evidence type="ECO:0000313" key="8">
    <source>
        <dbReference type="Proteomes" id="UP000292447"/>
    </source>
</evidence>
<dbReference type="SMART" id="SM00829">
    <property type="entry name" value="PKS_ER"/>
    <property type="match status" value="1"/>
</dbReference>
<feature type="domain" description="Enoyl reductase (ER)" evidence="6">
    <location>
        <begin position="17"/>
        <end position="357"/>
    </location>
</feature>
<evidence type="ECO:0000256" key="3">
    <source>
        <dbReference type="ARBA" id="ARBA00022833"/>
    </source>
</evidence>
<sequence>MSSVPNTFQGFAVSSAKNWNQPKLVSYEHKKILPRDVVIKNICCGLCGTDVHTVREQWGPLKRDDAVVGHEIVGHVIAVGDDVTTIKIGDRVGIGACSGSCNECSRCKSGNEQYCTGHVATYNGPDLFADNYITQGGYASHSIANEQFCFPIPDEMDSSVAAPLMCAGLTVYSPLVRNISNIKNPVVGVIGIGGLGHLALQFAKALGAEVYAFSRGSSKKQEALSFGADGFIATQEEEDWEKKYFDKFDFILNCASGVDNFSLDKYLLTMKVDGRFVSVGLPPSADTFAVHPFTFVRNATSFGSSLLGSKTEAADMLKLAAEKGIKPMIEEIPLNEKNCGEALTRCEEGDVRYRFVFTEFEKAFA</sequence>
<keyword evidence="8" id="KW-1185">Reference proteome</keyword>
<dbReference type="AlphaFoldDB" id="A0A4P6XJ85"/>
<dbReference type="Gene3D" id="3.40.50.720">
    <property type="entry name" value="NAD(P)-binding Rossmann-like Domain"/>
    <property type="match status" value="1"/>
</dbReference>
<evidence type="ECO:0000256" key="5">
    <source>
        <dbReference type="RuleBase" id="RU361277"/>
    </source>
</evidence>
<dbReference type="STRING" id="2163413.A0A4P6XJ85"/>
<dbReference type="Gene3D" id="3.90.180.10">
    <property type="entry name" value="Medium-chain alcohol dehydrogenases, catalytic domain"/>
    <property type="match status" value="1"/>
</dbReference>
<dbReference type="EMBL" id="CP034456">
    <property type="protein sequence ID" value="QBM85731.1"/>
    <property type="molecule type" value="Genomic_DNA"/>
</dbReference>
<dbReference type="InterPro" id="IPR013149">
    <property type="entry name" value="ADH-like_C"/>
</dbReference>
<evidence type="ECO:0000256" key="4">
    <source>
        <dbReference type="ARBA" id="ARBA00023002"/>
    </source>
</evidence>
<dbReference type="FunFam" id="3.40.50.720:FF:000022">
    <property type="entry name" value="Cinnamyl alcohol dehydrogenase"/>
    <property type="match status" value="1"/>
</dbReference>
<dbReference type="InterPro" id="IPR002328">
    <property type="entry name" value="ADH_Zn_CS"/>
</dbReference>
<dbReference type="PANTHER" id="PTHR42683">
    <property type="entry name" value="ALDEHYDE REDUCTASE"/>
    <property type="match status" value="1"/>
</dbReference>
<dbReference type="InterPro" id="IPR013154">
    <property type="entry name" value="ADH-like_N"/>
</dbReference>
<dbReference type="CDD" id="cd05283">
    <property type="entry name" value="CAD1"/>
    <property type="match status" value="1"/>
</dbReference>
<evidence type="ECO:0000256" key="1">
    <source>
        <dbReference type="ARBA" id="ARBA00001947"/>
    </source>
</evidence>
<dbReference type="Proteomes" id="UP000292447">
    <property type="component" value="Chromosome I"/>
</dbReference>
<dbReference type="PROSITE" id="PS00065">
    <property type="entry name" value="D_2_HYDROXYACID_DH_1"/>
    <property type="match status" value="1"/>
</dbReference>
<dbReference type="InterPro" id="IPR011032">
    <property type="entry name" value="GroES-like_sf"/>
</dbReference>
<reference evidence="8" key="1">
    <citation type="submission" date="2019-03" db="EMBL/GenBank/DDBJ databases">
        <title>Snf2 controls pulcherriminic acid biosynthesis and connects pigmentation and antifungal activity of the yeast Metschnikowia pulcherrima.</title>
        <authorList>
            <person name="Gore-Lloyd D."/>
            <person name="Sumann I."/>
            <person name="Brachmann A.O."/>
            <person name="Schneeberger K."/>
            <person name="Ortiz-Merino R.A."/>
            <person name="Moreno-Beltran M."/>
            <person name="Schlaefli M."/>
            <person name="Kirner P."/>
            <person name="Santos Kron A."/>
            <person name="Wolfe K.H."/>
            <person name="Piel J."/>
            <person name="Ahrens C.H."/>
            <person name="Henk D."/>
            <person name="Freimoser F.M."/>
        </authorList>
    </citation>
    <scope>NUCLEOTIDE SEQUENCE [LARGE SCALE GENOMIC DNA]</scope>
    <source>
        <strain evidence="8">APC 1.2</strain>
    </source>
</reference>
<comment type="similarity">
    <text evidence="5">Belongs to the zinc-containing alcohol dehydrogenase family.</text>
</comment>
<organism evidence="7 8">
    <name type="scientific">Metschnikowia aff. pulcherrima</name>
    <dbReference type="NCBI Taxonomy" id="2163413"/>
    <lineage>
        <taxon>Eukaryota</taxon>
        <taxon>Fungi</taxon>
        <taxon>Dikarya</taxon>
        <taxon>Ascomycota</taxon>
        <taxon>Saccharomycotina</taxon>
        <taxon>Pichiomycetes</taxon>
        <taxon>Metschnikowiaceae</taxon>
        <taxon>Metschnikowia</taxon>
    </lineage>
</organism>
<comment type="cofactor">
    <cofactor evidence="1 5">
        <name>Zn(2+)</name>
        <dbReference type="ChEBI" id="CHEBI:29105"/>
    </cofactor>
</comment>
<dbReference type="InterPro" id="IPR020843">
    <property type="entry name" value="ER"/>
</dbReference>
<proteinExistence type="inferred from homology"/>